<protein>
    <submittedName>
        <fullName evidence="3">Uncharacterized protein</fullName>
    </submittedName>
</protein>
<organism evidence="3 4">
    <name type="scientific">Sodalis glossinidius (strain morsitans)</name>
    <dbReference type="NCBI Taxonomy" id="343509"/>
    <lineage>
        <taxon>Bacteria</taxon>
        <taxon>Pseudomonadati</taxon>
        <taxon>Pseudomonadota</taxon>
        <taxon>Gammaproteobacteria</taxon>
        <taxon>Enterobacterales</taxon>
        <taxon>Bruguierivoracaceae</taxon>
        <taxon>Sodalis</taxon>
    </lineage>
</organism>
<name>A0A193QJ88_SODGM</name>
<dbReference type="EMBL" id="LN854557">
    <property type="protein sequence ID" value="CRL45242.1"/>
    <property type="molecule type" value="Genomic_DNA"/>
</dbReference>
<dbReference type="InterPro" id="IPR051798">
    <property type="entry name" value="Class-II_PLP-Dep_Aminotrans"/>
</dbReference>
<dbReference type="SUPFAM" id="SSF53383">
    <property type="entry name" value="PLP-dependent transferases"/>
    <property type="match status" value="1"/>
</dbReference>
<evidence type="ECO:0000256" key="1">
    <source>
        <dbReference type="ARBA" id="ARBA00001933"/>
    </source>
</evidence>
<keyword evidence="2" id="KW-0663">Pyridoxal phosphate</keyword>
<dbReference type="PANTHER" id="PTHR43525:SF1">
    <property type="entry name" value="PROTEIN MALY"/>
    <property type="match status" value="1"/>
</dbReference>
<dbReference type="Proteomes" id="UP000245838">
    <property type="component" value="Chromosome sggmmb4_Chromosome"/>
</dbReference>
<sequence length="135" mass="14775">MSWRCGQAWLSQQLDYLRGNRDQLTERLREMPGLTLAGPEATYLAWIDTSGLDVDNPHAFFEQAGVGLSAGADFGCPRTVLDTALDRMVHACQQRRGHSAAPVPLRMLGDNDSAQGLRVKFHGDAPVADRQRGIG</sequence>
<proteinExistence type="predicted"/>
<dbReference type="InterPro" id="IPR015422">
    <property type="entry name" value="PyrdxlP-dep_Trfase_small"/>
</dbReference>
<dbReference type="InterPro" id="IPR015424">
    <property type="entry name" value="PyrdxlP-dep_Trfase"/>
</dbReference>
<reference evidence="3 4" key="1">
    <citation type="submission" date="2015-05" db="EMBL/GenBank/DDBJ databases">
        <authorList>
            <person name="Goodhead I."/>
        </authorList>
    </citation>
    <scope>NUCLEOTIDE SEQUENCE [LARGE SCALE GENOMIC DNA]</scope>
    <source>
        <strain evidence="4">morsitans</strain>
    </source>
</reference>
<gene>
    <name evidence="3" type="ORF">SGGMMB4_02840</name>
</gene>
<evidence type="ECO:0000256" key="2">
    <source>
        <dbReference type="ARBA" id="ARBA00022898"/>
    </source>
</evidence>
<evidence type="ECO:0000313" key="3">
    <source>
        <dbReference type="EMBL" id="CRL45242.1"/>
    </source>
</evidence>
<evidence type="ECO:0000313" key="4">
    <source>
        <dbReference type="Proteomes" id="UP000245838"/>
    </source>
</evidence>
<dbReference type="Gene3D" id="3.90.1150.10">
    <property type="entry name" value="Aspartate Aminotransferase, domain 1"/>
    <property type="match status" value="1"/>
</dbReference>
<comment type="cofactor">
    <cofactor evidence="1">
        <name>pyridoxal 5'-phosphate</name>
        <dbReference type="ChEBI" id="CHEBI:597326"/>
    </cofactor>
</comment>
<dbReference type="PANTHER" id="PTHR43525">
    <property type="entry name" value="PROTEIN MALY"/>
    <property type="match status" value="1"/>
</dbReference>
<dbReference type="AlphaFoldDB" id="A0A193QJ88"/>
<accession>A0A193QJ88</accession>